<dbReference type="EMBL" id="CP028136">
    <property type="protein sequence ID" value="AVR44008.1"/>
    <property type="molecule type" value="Genomic_DNA"/>
</dbReference>
<protein>
    <submittedName>
        <fullName evidence="2">YceI family protein</fullName>
    </submittedName>
</protein>
<dbReference type="SMART" id="SM00867">
    <property type="entry name" value="YceI"/>
    <property type="match status" value="1"/>
</dbReference>
<proteinExistence type="predicted"/>
<dbReference type="Gene3D" id="2.40.128.110">
    <property type="entry name" value="Lipid/polyisoprenoid-binding, YceI-like"/>
    <property type="match status" value="1"/>
</dbReference>
<dbReference type="OrthoDB" id="951410at2"/>
<dbReference type="AlphaFoldDB" id="A0A2R3Z183"/>
<dbReference type="PANTHER" id="PTHR34406">
    <property type="entry name" value="PROTEIN YCEI"/>
    <property type="match status" value="1"/>
</dbReference>
<keyword evidence="3" id="KW-1185">Reference proteome</keyword>
<dbReference type="SUPFAM" id="SSF101874">
    <property type="entry name" value="YceI-like"/>
    <property type="match status" value="1"/>
</dbReference>
<name>A0A2R3Z183_9FLAO</name>
<dbReference type="Proteomes" id="UP000241507">
    <property type="component" value="Chromosome"/>
</dbReference>
<gene>
    <name evidence="2" type="ORF">C7S20_01305</name>
</gene>
<dbReference type="PANTHER" id="PTHR34406:SF1">
    <property type="entry name" value="PROTEIN YCEI"/>
    <property type="match status" value="1"/>
</dbReference>
<sequence length="190" mass="21302">MKSKFLKGGIASVILLTTVAFTSTKREVRVEESTIEWTGEKVTGSHNGTIKLQKGHFIFEDDEIVGGEFIMDMSSIKVTDLEGEYRQKLEGHLKSEDFFGVEKYPTAKLVITNAAKKANNVYGIVGDLTIKEETHPVTFDLKLNDDNTATTKLTIDRSKYNVRYGSGSFFDNLGDKTIYDNFDLDVNLKL</sequence>
<accession>A0A2R3Z183</accession>
<dbReference type="Pfam" id="PF04264">
    <property type="entry name" value="YceI"/>
    <property type="match status" value="1"/>
</dbReference>
<evidence type="ECO:0000259" key="1">
    <source>
        <dbReference type="SMART" id="SM00867"/>
    </source>
</evidence>
<feature type="domain" description="Lipid/polyisoprenoid-binding YceI-like" evidence="1">
    <location>
        <begin position="27"/>
        <end position="189"/>
    </location>
</feature>
<organism evidence="2 3">
    <name type="scientific">Christiangramia fulva</name>
    <dbReference type="NCBI Taxonomy" id="2126553"/>
    <lineage>
        <taxon>Bacteria</taxon>
        <taxon>Pseudomonadati</taxon>
        <taxon>Bacteroidota</taxon>
        <taxon>Flavobacteriia</taxon>
        <taxon>Flavobacteriales</taxon>
        <taxon>Flavobacteriaceae</taxon>
        <taxon>Christiangramia</taxon>
    </lineage>
</organism>
<dbReference type="KEGG" id="grs:C7S20_01305"/>
<dbReference type="InterPro" id="IPR007372">
    <property type="entry name" value="Lipid/polyisoprenoid-bd_YceI"/>
</dbReference>
<evidence type="ECO:0000313" key="2">
    <source>
        <dbReference type="EMBL" id="AVR44008.1"/>
    </source>
</evidence>
<dbReference type="RefSeq" id="WP_107010793.1">
    <property type="nucleotide sequence ID" value="NZ_CP028136.1"/>
</dbReference>
<reference evidence="3" key="1">
    <citation type="submission" date="2018-03" db="EMBL/GenBank/DDBJ databases">
        <title>Gramella fulva sp. nov., isolated from a dry surface of tidal flat.</title>
        <authorList>
            <person name="Hwang S.H."/>
            <person name="Hwang W.M."/>
            <person name="Kang K."/>
            <person name="Ahn T.-Y."/>
        </authorList>
    </citation>
    <scope>NUCLEOTIDE SEQUENCE [LARGE SCALE GENOMIC DNA]</scope>
    <source>
        <strain evidence="3">SH35</strain>
    </source>
</reference>
<evidence type="ECO:0000313" key="3">
    <source>
        <dbReference type="Proteomes" id="UP000241507"/>
    </source>
</evidence>
<dbReference type="InterPro" id="IPR036761">
    <property type="entry name" value="TTHA0802/YceI-like_sf"/>
</dbReference>